<proteinExistence type="predicted"/>
<name>A0ACC0J9E5_CHOFU</name>
<comment type="caution">
    <text evidence="1">The sequence shown here is derived from an EMBL/GenBank/DDBJ whole genome shotgun (WGS) entry which is preliminary data.</text>
</comment>
<evidence type="ECO:0000313" key="2">
    <source>
        <dbReference type="Proteomes" id="UP001064048"/>
    </source>
</evidence>
<evidence type="ECO:0000313" key="1">
    <source>
        <dbReference type="EMBL" id="KAI8420694.1"/>
    </source>
</evidence>
<dbReference type="EMBL" id="CM046113">
    <property type="protein sequence ID" value="KAI8420694.1"/>
    <property type="molecule type" value="Genomic_DNA"/>
</dbReference>
<dbReference type="Proteomes" id="UP001064048">
    <property type="component" value="Chromosome 13"/>
</dbReference>
<reference evidence="1 2" key="1">
    <citation type="journal article" date="2022" name="Genome Biol. Evol.">
        <title>The Spruce Budworm Genome: Reconstructing the Evolutionary History of Antifreeze Proteins.</title>
        <authorList>
            <person name="Beliveau C."/>
            <person name="Gagne P."/>
            <person name="Picq S."/>
            <person name="Vernygora O."/>
            <person name="Keeling C.I."/>
            <person name="Pinkney K."/>
            <person name="Doucet D."/>
            <person name="Wen F."/>
            <person name="Johnston J.S."/>
            <person name="Maaroufi H."/>
            <person name="Boyle B."/>
            <person name="Laroche J."/>
            <person name="Dewar K."/>
            <person name="Juretic N."/>
            <person name="Blackburn G."/>
            <person name="Nisole A."/>
            <person name="Brunet B."/>
            <person name="Brandao M."/>
            <person name="Lumley L."/>
            <person name="Duan J."/>
            <person name="Quan G."/>
            <person name="Lucarotti C.J."/>
            <person name="Roe A.D."/>
            <person name="Sperling F.A.H."/>
            <person name="Levesque R.C."/>
            <person name="Cusson M."/>
        </authorList>
    </citation>
    <scope>NUCLEOTIDE SEQUENCE [LARGE SCALE GENOMIC DNA]</scope>
    <source>
        <strain evidence="1">Glfc:IPQL:Cfum</strain>
    </source>
</reference>
<organism evidence="1 2">
    <name type="scientific">Choristoneura fumiferana</name>
    <name type="common">Spruce budworm moth</name>
    <name type="synonym">Archips fumiferana</name>
    <dbReference type="NCBI Taxonomy" id="7141"/>
    <lineage>
        <taxon>Eukaryota</taxon>
        <taxon>Metazoa</taxon>
        <taxon>Ecdysozoa</taxon>
        <taxon>Arthropoda</taxon>
        <taxon>Hexapoda</taxon>
        <taxon>Insecta</taxon>
        <taxon>Pterygota</taxon>
        <taxon>Neoptera</taxon>
        <taxon>Endopterygota</taxon>
        <taxon>Lepidoptera</taxon>
        <taxon>Glossata</taxon>
        <taxon>Ditrysia</taxon>
        <taxon>Tortricoidea</taxon>
        <taxon>Tortricidae</taxon>
        <taxon>Tortricinae</taxon>
        <taxon>Choristoneura</taxon>
    </lineage>
</organism>
<keyword evidence="2" id="KW-1185">Reference proteome</keyword>
<gene>
    <name evidence="1" type="ORF">MSG28_007923</name>
</gene>
<protein>
    <submittedName>
        <fullName evidence="1">Uncharacterized protein</fullName>
    </submittedName>
</protein>
<accession>A0ACC0J9E5</accession>
<sequence>MKSVPRSTLQCFFVFMLIAVVLCENKYSKEANAKKETIVKPTKLGVDFRTLEKPFRINKLNILWTKAQQRLTEPKLQSLYSDLKIHDKEELTYKRLKNEGGDKEGLMEATLRRKLTHIMTNFGLREHFEDHSGGRQKDHPAHNSALDDHINRSIFKDKKLNMLWAKAEASGFTSEELAALKEEFGHHQEKIDQYYELLNDVDGAKNDGFKNAVNEEELDNFNEINYQLETNEINKKEYIDAANLVELQHYESRLRKLRHIQADHVSNFDKHRSKSAAVRAGRGTGAAARRNHIPSYHYVRRRRYSTPRLAACERQ</sequence>